<dbReference type="Proteomes" id="UP001589833">
    <property type="component" value="Unassembled WGS sequence"/>
</dbReference>
<dbReference type="PANTHER" id="PTHR43249:SF1">
    <property type="entry name" value="D-GLUCOSIDE 3-DEHYDROGENASE"/>
    <property type="match status" value="1"/>
</dbReference>
<proteinExistence type="predicted"/>
<dbReference type="SUPFAM" id="SSF55347">
    <property type="entry name" value="Glyceraldehyde-3-phosphate dehydrogenase-like, C-terminal domain"/>
    <property type="match status" value="1"/>
</dbReference>
<name>A0ABV6NKL6_9BACI</name>
<dbReference type="RefSeq" id="WP_273842668.1">
    <property type="nucleotide sequence ID" value="NZ_JAQQWT010000005.1"/>
</dbReference>
<dbReference type="Gene3D" id="3.40.50.720">
    <property type="entry name" value="NAD(P)-binding Rossmann-like Domain"/>
    <property type="match status" value="1"/>
</dbReference>
<evidence type="ECO:0000259" key="2">
    <source>
        <dbReference type="Pfam" id="PF22725"/>
    </source>
</evidence>
<dbReference type="EMBL" id="JBHLTR010000054">
    <property type="protein sequence ID" value="MFC0561216.1"/>
    <property type="molecule type" value="Genomic_DNA"/>
</dbReference>
<dbReference type="Pfam" id="PF22725">
    <property type="entry name" value="GFO_IDH_MocA_C3"/>
    <property type="match status" value="1"/>
</dbReference>
<organism evidence="3 4">
    <name type="scientific">Halalkalibacter alkalisediminis</name>
    <dbReference type="NCBI Taxonomy" id="935616"/>
    <lineage>
        <taxon>Bacteria</taxon>
        <taxon>Bacillati</taxon>
        <taxon>Bacillota</taxon>
        <taxon>Bacilli</taxon>
        <taxon>Bacillales</taxon>
        <taxon>Bacillaceae</taxon>
        <taxon>Halalkalibacter</taxon>
    </lineage>
</organism>
<dbReference type="InterPro" id="IPR036291">
    <property type="entry name" value="NAD(P)-bd_dom_sf"/>
</dbReference>
<sequence>MTLHIGMVGTGWFSRKHADHLSKMVGVRVQSICGTSKEKADDMAASYEGAKGYGQIKEMLDTEQLDAVYVCVPPMSHGDIETELIDRNIPFLVEKPLGVDLNEPKLILSQMEKTSLITSVGYHFRYKQSVKRLKESIGNQTIGLVSGQWMGPMPEVAWWRKQEGSGGQFIEQTTHIFDLLRYVAGEVDEVFAFHANRVNHKKYDHVTVADVGTVSFKMKSGVIATISNTCILPNGISQVGLTLFTDQGIIDWQPDRLSIIEPNGSKVEELGSDNPYIKESEAFLHAVRTGDTSGILSDYRDAYQTQVVTCAALESALKGVPIKIEHLG</sequence>
<accession>A0ABV6NKL6</accession>
<dbReference type="Pfam" id="PF01408">
    <property type="entry name" value="GFO_IDH_MocA"/>
    <property type="match status" value="1"/>
</dbReference>
<evidence type="ECO:0000313" key="3">
    <source>
        <dbReference type="EMBL" id="MFC0561216.1"/>
    </source>
</evidence>
<dbReference type="SUPFAM" id="SSF51735">
    <property type="entry name" value="NAD(P)-binding Rossmann-fold domains"/>
    <property type="match status" value="1"/>
</dbReference>
<feature type="domain" description="Gfo/Idh/MocA-like oxidoreductase N-terminal" evidence="1">
    <location>
        <begin position="4"/>
        <end position="122"/>
    </location>
</feature>
<feature type="domain" description="GFO/IDH/MocA-like oxidoreductase" evidence="2">
    <location>
        <begin position="143"/>
        <end position="248"/>
    </location>
</feature>
<gene>
    <name evidence="3" type="ORF">ACFFH4_19910</name>
</gene>
<comment type="caution">
    <text evidence="3">The sequence shown here is derived from an EMBL/GenBank/DDBJ whole genome shotgun (WGS) entry which is preliminary data.</text>
</comment>
<keyword evidence="4" id="KW-1185">Reference proteome</keyword>
<dbReference type="InterPro" id="IPR055170">
    <property type="entry name" value="GFO_IDH_MocA-like_dom"/>
</dbReference>
<protein>
    <submittedName>
        <fullName evidence="3">Gfo/Idh/MocA family protein</fullName>
    </submittedName>
</protein>
<reference evidence="3 4" key="1">
    <citation type="submission" date="2024-09" db="EMBL/GenBank/DDBJ databases">
        <authorList>
            <person name="Sun Q."/>
            <person name="Mori K."/>
        </authorList>
    </citation>
    <scope>NUCLEOTIDE SEQUENCE [LARGE SCALE GENOMIC DNA]</scope>
    <source>
        <strain evidence="3 4">NCAIM B.02301</strain>
    </source>
</reference>
<dbReference type="Gene3D" id="3.30.360.10">
    <property type="entry name" value="Dihydrodipicolinate Reductase, domain 2"/>
    <property type="match status" value="1"/>
</dbReference>
<dbReference type="InterPro" id="IPR000683">
    <property type="entry name" value="Gfo/Idh/MocA-like_OxRdtase_N"/>
</dbReference>
<dbReference type="PANTHER" id="PTHR43249">
    <property type="entry name" value="UDP-N-ACETYL-2-AMINO-2-DEOXY-D-GLUCURONATE OXIDASE"/>
    <property type="match status" value="1"/>
</dbReference>
<evidence type="ECO:0000313" key="4">
    <source>
        <dbReference type="Proteomes" id="UP001589833"/>
    </source>
</evidence>
<dbReference type="InterPro" id="IPR052515">
    <property type="entry name" value="Gfo/Idh/MocA_Oxidoreductase"/>
</dbReference>
<evidence type="ECO:0000259" key="1">
    <source>
        <dbReference type="Pfam" id="PF01408"/>
    </source>
</evidence>